<organism evidence="1 2">
    <name type="scientific">Mycena metata</name>
    <dbReference type="NCBI Taxonomy" id="1033252"/>
    <lineage>
        <taxon>Eukaryota</taxon>
        <taxon>Fungi</taxon>
        <taxon>Dikarya</taxon>
        <taxon>Basidiomycota</taxon>
        <taxon>Agaricomycotina</taxon>
        <taxon>Agaricomycetes</taxon>
        <taxon>Agaricomycetidae</taxon>
        <taxon>Agaricales</taxon>
        <taxon>Marasmiineae</taxon>
        <taxon>Mycenaceae</taxon>
        <taxon>Mycena</taxon>
    </lineage>
</organism>
<name>A0AAD7IAL0_9AGAR</name>
<reference evidence="1" key="1">
    <citation type="submission" date="2023-03" db="EMBL/GenBank/DDBJ databases">
        <title>Massive genome expansion in bonnet fungi (Mycena s.s.) driven by repeated elements and novel gene families across ecological guilds.</title>
        <authorList>
            <consortium name="Lawrence Berkeley National Laboratory"/>
            <person name="Harder C.B."/>
            <person name="Miyauchi S."/>
            <person name="Viragh M."/>
            <person name="Kuo A."/>
            <person name="Thoen E."/>
            <person name="Andreopoulos B."/>
            <person name="Lu D."/>
            <person name="Skrede I."/>
            <person name="Drula E."/>
            <person name="Henrissat B."/>
            <person name="Morin E."/>
            <person name="Kohler A."/>
            <person name="Barry K."/>
            <person name="LaButti K."/>
            <person name="Morin E."/>
            <person name="Salamov A."/>
            <person name="Lipzen A."/>
            <person name="Mereny Z."/>
            <person name="Hegedus B."/>
            <person name="Baldrian P."/>
            <person name="Stursova M."/>
            <person name="Weitz H."/>
            <person name="Taylor A."/>
            <person name="Grigoriev I.V."/>
            <person name="Nagy L.G."/>
            <person name="Martin F."/>
            <person name="Kauserud H."/>
        </authorList>
    </citation>
    <scope>NUCLEOTIDE SEQUENCE</scope>
    <source>
        <strain evidence="1">CBHHK182m</strain>
    </source>
</reference>
<evidence type="ECO:0000313" key="1">
    <source>
        <dbReference type="EMBL" id="KAJ7738789.1"/>
    </source>
</evidence>
<sequence>MADVHSERINLPPGAHFLLQIIYSISPIQELTIPAEKRRLARLVSDIHELPQVLIRGHIYTTSNIAAAALIAVLSRNRRGPVGLDKVKLSLPRRGFEQLKKGGSLKPDTATRRLVFINSDTSQKGQHMGLISLEFRHIAKLTLVALRHTPIYGCCFNCKSFQGQQLKAHTNLLLCSLIHNPALNVFNLSQWASTCPLKGKIKQAFNVPKSFDASFNSFNIDPNHDTRPLLRPPLQFIQARYFIKLTDLPLFEHTFIKSTPKLSWFGTIVSDTFTL</sequence>
<dbReference type="AlphaFoldDB" id="A0AAD7IAL0"/>
<dbReference type="Proteomes" id="UP001215598">
    <property type="component" value="Unassembled WGS sequence"/>
</dbReference>
<dbReference type="EMBL" id="JARKIB010000110">
    <property type="protein sequence ID" value="KAJ7738789.1"/>
    <property type="molecule type" value="Genomic_DNA"/>
</dbReference>
<gene>
    <name evidence="1" type="ORF">B0H16DRAFT_1465635</name>
</gene>
<comment type="caution">
    <text evidence="1">The sequence shown here is derived from an EMBL/GenBank/DDBJ whole genome shotgun (WGS) entry which is preliminary data.</text>
</comment>
<keyword evidence="2" id="KW-1185">Reference proteome</keyword>
<proteinExistence type="predicted"/>
<accession>A0AAD7IAL0</accession>
<evidence type="ECO:0000313" key="2">
    <source>
        <dbReference type="Proteomes" id="UP001215598"/>
    </source>
</evidence>
<protein>
    <submittedName>
        <fullName evidence="1">Uncharacterized protein</fullName>
    </submittedName>
</protein>